<sequence>MRWTYFIWMLVIYSKQAMSLTFMNNLVQNDTNKNDLDTKLILTTKVKEITITMTQWTTHHECITLTTIDSSKVTINTDNDNSKYLTIVGTRDI</sequence>
<gene>
    <name evidence="1" type="ORF">PORY_001286</name>
</gene>
<accession>A0ACB7CBJ9</accession>
<organism evidence="1 2">
    <name type="scientific">Pneumocystis oryctolagi</name>
    <dbReference type="NCBI Taxonomy" id="42067"/>
    <lineage>
        <taxon>Eukaryota</taxon>
        <taxon>Fungi</taxon>
        <taxon>Dikarya</taxon>
        <taxon>Ascomycota</taxon>
        <taxon>Taphrinomycotina</taxon>
        <taxon>Pneumocystomycetes</taxon>
        <taxon>Pneumocystaceae</taxon>
        <taxon>Pneumocystis</taxon>
    </lineage>
</organism>
<protein>
    <submittedName>
        <fullName evidence="1">Uncharacterized protein</fullName>
    </submittedName>
</protein>
<keyword evidence="2" id="KW-1185">Reference proteome</keyword>
<name>A0ACB7CBJ9_9ASCO</name>
<evidence type="ECO:0000313" key="2">
    <source>
        <dbReference type="Proteomes" id="UP000768646"/>
    </source>
</evidence>
<reference evidence="1 2" key="1">
    <citation type="journal article" date="2021" name="Commun. Biol.">
        <title>Genomic insights into the host specific adaptation of the Pneumocystis genus.</title>
        <authorList>
            <person name="Cisse O.H."/>
            <person name="Ma L."/>
            <person name="Dekker J.P."/>
            <person name="Khil P.P."/>
            <person name="Youn J.-H."/>
            <person name="Brenchley J.M."/>
            <person name="Blair R."/>
            <person name="Pahar B."/>
            <person name="Chabe M."/>
            <person name="Van Rompay K.K.A."/>
            <person name="Keesler R."/>
            <person name="Sukura A."/>
            <person name="Hirsch V."/>
            <person name="Kutty G."/>
            <person name="Liu Y."/>
            <person name="Peng L."/>
            <person name="Chen J."/>
            <person name="Song J."/>
            <person name="Weissenbacher-Lang C."/>
            <person name="Xu J."/>
            <person name="Upham N.S."/>
            <person name="Stajich J.E."/>
            <person name="Cuomo C.A."/>
            <person name="Cushion M.T."/>
            <person name="Kovacs J.A."/>
        </authorList>
    </citation>
    <scope>NUCLEOTIDE SEQUENCE [LARGE SCALE GENOMIC DNA]</scope>
    <source>
        <strain evidence="1 2">RABM</strain>
    </source>
</reference>
<comment type="caution">
    <text evidence="1">The sequence shown here is derived from an EMBL/GenBank/DDBJ whole genome shotgun (WGS) entry which is preliminary data.</text>
</comment>
<dbReference type="EMBL" id="JABTEG010000004">
    <property type="protein sequence ID" value="KAG4305116.1"/>
    <property type="molecule type" value="Genomic_DNA"/>
</dbReference>
<proteinExistence type="predicted"/>
<evidence type="ECO:0000313" key="1">
    <source>
        <dbReference type="EMBL" id="KAG4305116.1"/>
    </source>
</evidence>
<dbReference type="Proteomes" id="UP000768646">
    <property type="component" value="Unassembled WGS sequence"/>
</dbReference>